<protein>
    <submittedName>
        <fullName evidence="2">Uncharacterized protein</fullName>
    </submittedName>
</protein>
<evidence type="ECO:0000256" key="1">
    <source>
        <dbReference type="SAM" id="MobiDB-lite"/>
    </source>
</evidence>
<organism evidence="2 3">
    <name type="scientific">Meripilus lineatus</name>
    <dbReference type="NCBI Taxonomy" id="2056292"/>
    <lineage>
        <taxon>Eukaryota</taxon>
        <taxon>Fungi</taxon>
        <taxon>Dikarya</taxon>
        <taxon>Basidiomycota</taxon>
        <taxon>Agaricomycotina</taxon>
        <taxon>Agaricomycetes</taxon>
        <taxon>Polyporales</taxon>
        <taxon>Meripilaceae</taxon>
        <taxon>Meripilus</taxon>
    </lineage>
</organism>
<sequence length="216" mass="24042">MRMKTTKRSRNGKAASFLRGNQSQRGPDQTSPLAEAPNQIPEHVRPRGSASSVEALLSPSAVSTEEEAENPPEISSPPISETRMIPTPPEVDRPQPETPPYDPAGCSPNHERYEWHRRTLDDLGYMSPYRINFHSPPTLYTFYPDPSKKRGLTGAFSLIPPPYDLVLQAYAQAAMGLPVPLLFPRTSWQFMCSDIRMQVGGSLTDVMSWDPEDDGC</sequence>
<name>A0AAD5UUV5_9APHY</name>
<feature type="compositionally biased region" description="Basic residues" evidence="1">
    <location>
        <begin position="1"/>
        <end position="11"/>
    </location>
</feature>
<keyword evidence="3" id="KW-1185">Reference proteome</keyword>
<dbReference type="AlphaFoldDB" id="A0AAD5UUV5"/>
<evidence type="ECO:0000313" key="3">
    <source>
        <dbReference type="Proteomes" id="UP001212997"/>
    </source>
</evidence>
<evidence type="ECO:0000313" key="2">
    <source>
        <dbReference type="EMBL" id="KAJ3478421.1"/>
    </source>
</evidence>
<feature type="region of interest" description="Disordered" evidence="1">
    <location>
        <begin position="1"/>
        <end position="109"/>
    </location>
</feature>
<accession>A0AAD5UUV5</accession>
<dbReference type="Proteomes" id="UP001212997">
    <property type="component" value="Unassembled WGS sequence"/>
</dbReference>
<feature type="compositionally biased region" description="Polar residues" evidence="1">
    <location>
        <begin position="19"/>
        <end position="32"/>
    </location>
</feature>
<gene>
    <name evidence="2" type="ORF">NLI96_g9768</name>
</gene>
<dbReference type="EMBL" id="JANAWD010000512">
    <property type="protein sequence ID" value="KAJ3478421.1"/>
    <property type="molecule type" value="Genomic_DNA"/>
</dbReference>
<comment type="caution">
    <text evidence="2">The sequence shown here is derived from an EMBL/GenBank/DDBJ whole genome shotgun (WGS) entry which is preliminary data.</text>
</comment>
<feature type="compositionally biased region" description="Low complexity" evidence="1">
    <location>
        <begin position="71"/>
        <end position="82"/>
    </location>
</feature>
<proteinExistence type="predicted"/>
<reference evidence="2" key="1">
    <citation type="submission" date="2022-07" db="EMBL/GenBank/DDBJ databases">
        <title>Genome Sequence of Physisporinus lineatus.</title>
        <authorList>
            <person name="Buettner E."/>
        </authorList>
    </citation>
    <scope>NUCLEOTIDE SEQUENCE</scope>
    <source>
        <strain evidence="2">VT162</strain>
    </source>
</reference>